<organism evidence="2 3">
    <name type="scientific">Kribbella pratensis</name>
    <dbReference type="NCBI Taxonomy" id="2512112"/>
    <lineage>
        <taxon>Bacteria</taxon>
        <taxon>Bacillati</taxon>
        <taxon>Actinomycetota</taxon>
        <taxon>Actinomycetes</taxon>
        <taxon>Propionibacteriales</taxon>
        <taxon>Kribbellaceae</taxon>
        <taxon>Kribbella</taxon>
    </lineage>
</organism>
<dbReference type="Proteomes" id="UP000295060">
    <property type="component" value="Unassembled WGS sequence"/>
</dbReference>
<gene>
    <name evidence="2" type="ORF">EV137_7157</name>
</gene>
<evidence type="ECO:0000256" key="1">
    <source>
        <dbReference type="PROSITE-ProRule" id="PRU00510"/>
    </source>
</evidence>
<proteinExistence type="predicted"/>
<dbReference type="PANTHER" id="PTHR33823">
    <property type="entry name" value="RNA POLYMERASE-BINDING TRANSCRIPTION FACTOR DKSA-RELATED"/>
    <property type="match status" value="1"/>
</dbReference>
<sequence>MTSRTATAFNAGLPRQELATLRAALLEQRAFRREQLKTIRLSVPKESIGADRSARAEVQDHLAVAARIVLADVEAALDRLDTGHYGRCVLCRRPVEVRRLRICPQTVYCGECHRVRESGP</sequence>
<evidence type="ECO:0000313" key="2">
    <source>
        <dbReference type="EMBL" id="TDW84348.1"/>
    </source>
</evidence>
<protein>
    <submittedName>
        <fullName evidence="2">TraR/DksA family transcriptional regulator</fullName>
    </submittedName>
</protein>
<comment type="caution">
    <text evidence="2">The sequence shown here is derived from an EMBL/GenBank/DDBJ whole genome shotgun (WGS) entry which is preliminary data.</text>
</comment>
<evidence type="ECO:0000313" key="3">
    <source>
        <dbReference type="Proteomes" id="UP000295060"/>
    </source>
</evidence>
<name>A0ABY2F7K8_9ACTN</name>
<dbReference type="PROSITE" id="PS51128">
    <property type="entry name" value="ZF_DKSA_2"/>
    <property type="match status" value="1"/>
</dbReference>
<accession>A0ABY2F7K8</accession>
<dbReference type="RefSeq" id="WP_134013004.1">
    <property type="nucleotide sequence ID" value="NZ_SODU01000004.1"/>
</dbReference>
<dbReference type="PANTHER" id="PTHR33823:SF4">
    <property type="entry name" value="GENERAL STRESS PROTEIN 16O"/>
    <property type="match status" value="1"/>
</dbReference>
<reference evidence="2 3" key="1">
    <citation type="submission" date="2019-03" db="EMBL/GenBank/DDBJ databases">
        <title>Genomic Encyclopedia of Type Strains, Phase III (KMG-III): the genomes of soil and plant-associated and newly described type strains.</title>
        <authorList>
            <person name="Whitman W."/>
        </authorList>
    </citation>
    <scope>NUCLEOTIDE SEQUENCE [LARGE SCALE GENOMIC DNA]</scope>
    <source>
        <strain evidence="2 3">VKMAc-2574</strain>
    </source>
</reference>
<dbReference type="Gene3D" id="1.20.120.910">
    <property type="entry name" value="DksA, coiled-coil domain"/>
    <property type="match status" value="1"/>
</dbReference>
<feature type="zinc finger region" description="dksA C4-type" evidence="1">
    <location>
        <begin position="88"/>
        <end position="112"/>
    </location>
</feature>
<dbReference type="EMBL" id="SODU01000004">
    <property type="protein sequence ID" value="TDW84348.1"/>
    <property type="molecule type" value="Genomic_DNA"/>
</dbReference>
<keyword evidence="3" id="KW-1185">Reference proteome</keyword>